<evidence type="ECO:0000256" key="1">
    <source>
        <dbReference type="ARBA" id="ARBA00023015"/>
    </source>
</evidence>
<dbReference type="PROSITE" id="PS00894">
    <property type="entry name" value="HTH_DEOR_1"/>
    <property type="match status" value="1"/>
</dbReference>
<dbReference type="Pfam" id="PF08220">
    <property type="entry name" value="HTH_DeoR"/>
    <property type="match status" value="1"/>
</dbReference>
<dbReference type="SUPFAM" id="SSF46785">
    <property type="entry name" value="Winged helix' DNA-binding domain"/>
    <property type="match status" value="1"/>
</dbReference>
<dbReference type="Gene3D" id="1.10.10.10">
    <property type="entry name" value="Winged helix-like DNA-binding domain superfamily/Winged helix DNA-binding domain"/>
    <property type="match status" value="1"/>
</dbReference>
<reference evidence="5" key="1">
    <citation type="submission" date="2021-01" db="EMBL/GenBank/DDBJ databases">
        <title>Whole genome shotgun sequence of Rugosimonospora africana NBRC 104875.</title>
        <authorList>
            <person name="Komaki H."/>
            <person name="Tamura T."/>
        </authorList>
    </citation>
    <scope>NUCLEOTIDE SEQUENCE</scope>
    <source>
        <strain evidence="5">NBRC 104875</strain>
    </source>
</reference>
<dbReference type="InterPro" id="IPR036388">
    <property type="entry name" value="WH-like_DNA-bd_sf"/>
</dbReference>
<keyword evidence="1" id="KW-0805">Transcription regulation</keyword>
<dbReference type="AlphaFoldDB" id="A0A8J3R053"/>
<sequence>MSGSESTPLFGIARRERIMDMIRTSGAVRVVDLAREFDVSELTIRRDIGELADRGLVTRVHGGATVRSRLDSTSSTSPSTGAPRYRVAIVVPSLTYYWPSIVNSARATAAELGVQLVLRGASYDAADQRRQISSVMSSGGIQGLIVAPETQGPDGHALLTWLDELPIPVVLVERQVPPSLALEKAEWVTSDHEFGAVLAATHLASLGHRRVGIVTSVNSPTSARLRRGWDRAVAELGMEPVVDMNVSPLDSVAAPERTGLAGEVLQRLRDAGATGILIHPDPQAMLVQQYAIDQGWSVPGDLSIVAYDDEIVGNASPPITSLSPAKAHVGRRAVEILLTRLTEGPDRPAERVHVVPHLQVRESTVR</sequence>
<dbReference type="SUPFAM" id="SSF53822">
    <property type="entry name" value="Periplasmic binding protein-like I"/>
    <property type="match status" value="1"/>
</dbReference>
<dbReference type="PANTHER" id="PTHR30146:SF155">
    <property type="entry name" value="ALANINE RACEMASE"/>
    <property type="match status" value="1"/>
</dbReference>
<dbReference type="InterPro" id="IPR028082">
    <property type="entry name" value="Peripla_BP_I"/>
</dbReference>
<gene>
    <name evidence="5" type="primary">lacI_16</name>
    <name evidence="5" type="ORF">Raf01_75440</name>
</gene>
<evidence type="ECO:0000259" key="4">
    <source>
        <dbReference type="PROSITE" id="PS51000"/>
    </source>
</evidence>
<dbReference type="Pfam" id="PF13377">
    <property type="entry name" value="Peripla_BP_3"/>
    <property type="match status" value="1"/>
</dbReference>
<dbReference type="InterPro" id="IPR018356">
    <property type="entry name" value="Tscrpt_reg_HTH_DeoR_CS"/>
</dbReference>
<name>A0A8J3R053_9ACTN</name>
<evidence type="ECO:0000313" key="5">
    <source>
        <dbReference type="EMBL" id="GIH19372.1"/>
    </source>
</evidence>
<proteinExistence type="predicted"/>
<comment type="caution">
    <text evidence="5">The sequence shown here is derived from an EMBL/GenBank/DDBJ whole genome shotgun (WGS) entry which is preliminary data.</text>
</comment>
<dbReference type="SMART" id="SM00420">
    <property type="entry name" value="HTH_DEOR"/>
    <property type="match status" value="1"/>
</dbReference>
<dbReference type="Proteomes" id="UP000642748">
    <property type="component" value="Unassembled WGS sequence"/>
</dbReference>
<dbReference type="GO" id="GO:0003700">
    <property type="term" value="F:DNA-binding transcription factor activity"/>
    <property type="evidence" value="ECO:0007669"/>
    <property type="project" value="InterPro"/>
</dbReference>
<dbReference type="PANTHER" id="PTHR30146">
    <property type="entry name" value="LACI-RELATED TRANSCRIPTIONAL REPRESSOR"/>
    <property type="match status" value="1"/>
</dbReference>
<dbReference type="InterPro" id="IPR036390">
    <property type="entry name" value="WH_DNA-bd_sf"/>
</dbReference>
<keyword evidence="2" id="KW-0238">DNA-binding</keyword>
<dbReference type="RefSeq" id="WP_203922835.1">
    <property type="nucleotide sequence ID" value="NZ_BONZ01000080.1"/>
</dbReference>
<feature type="domain" description="HTH deoR-type" evidence="4">
    <location>
        <begin position="11"/>
        <end position="66"/>
    </location>
</feature>
<dbReference type="InterPro" id="IPR046335">
    <property type="entry name" value="LacI/GalR-like_sensor"/>
</dbReference>
<protein>
    <submittedName>
        <fullName evidence="5">LacI family transcriptional regulator</fullName>
    </submittedName>
</protein>
<dbReference type="EMBL" id="BONZ01000080">
    <property type="protein sequence ID" value="GIH19372.1"/>
    <property type="molecule type" value="Genomic_DNA"/>
</dbReference>
<dbReference type="PROSITE" id="PS51000">
    <property type="entry name" value="HTH_DEOR_2"/>
    <property type="match status" value="1"/>
</dbReference>
<dbReference type="InterPro" id="IPR001034">
    <property type="entry name" value="DeoR_HTH"/>
</dbReference>
<keyword evidence="6" id="KW-1185">Reference proteome</keyword>
<organism evidence="5 6">
    <name type="scientific">Rugosimonospora africana</name>
    <dbReference type="NCBI Taxonomy" id="556532"/>
    <lineage>
        <taxon>Bacteria</taxon>
        <taxon>Bacillati</taxon>
        <taxon>Actinomycetota</taxon>
        <taxon>Actinomycetes</taxon>
        <taxon>Micromonosporales</taxon>
        <taxon>Micromonosporaceae</taxon>
        <taxon>Rugosimonospora</taxon>
    </lineage>
</organism>
<dbReference type="GO" id="GO:0000976">
    <property type="term" value="F:transcription cis-regulatory region binding"/>
    <property type="evidence" value="ECO:0007669"/>
    <property type="project" value="TreeGrafter"/>
</dbReference>
<dbReference type="PRINTS" id="PR00037">
    <property type="entry name" value="HTHLACR"/>
</dbReference>
<evidence type="ECO:0000256" key="2">
    <source>
        <dbReference type="ARBA" id="ARBA00023125"/>
    </source>
</evidence>
<evidence type="ECO:0000313" key="6">
    <source>
        <dbReference type="Proteomes" id="UP000642748"/>
    </source>
</evidence>
<accession>A0A8J3R053</accession>
<dbReference type="Gene3D" id="3.40.50.2300">
    <property type="match status" value="2"/>
</dbReference>
<evidence type="ECO:0000256" key="3">
    <source>
        <dbReference type="ARBA" id="ARBA00023163"/>
    </source>
</evidence>
<keyword evidence="3" id="KW-0804">Transcription</keyword>